<feature type="coiled-coil region" evidence="1">
    <location>
        <begin position="706"/>
        <end position="789"/>
    </location>
</feature>
<feature type="coiled-coil region" evidence="1">
    <location>
        <begin position="444"/>
        <end position="471"/>
    </location>
</feature>
<accession>A0AAJ6QQU7</accession>
<evidence type="ECO:0000256" key="1">
    <source>
        <dbReference type="SAM" id="Coils"/>
    </source>
</evidence>
<feature type="coiled-coil region" evidence="1">
    <location>
        <begin position="522"/>
        <end position="584"/>
    </location>
</feature>
<dbReference type="InterPro" id="IPR052602">
    <property type="entry name" value="Growth_transcription_reg"/>
</dbReference>
<feature type="coiled-coil region" evidence="1">
    <location>
        <begin position="274"/>
        <end position="420"/>
    </location>
</feature>
<feature type="region of interest" description="Disordered" evidence="2">
    <location>
        <begin position="646"/>
        <end position="671"/>
    </location>
</feature>
<dbReference type="GeneID" id="100897437"/>
<dbReference type="PANTHER" id="PTHR46515">
    <property type="entry name" value="TATA ELEMENT MODULATORY FACTOR TMF1"/>
    <property type="match status" value="1"/>
</dbReference>
<dbReference type="PANTHER" id="PTHR46515:SF1">
    <property type="entry name" value="TATA ELEMENT MODULATORY FACTOR"/>
    <property type="match status" value="1"/>
</dbReference>
<dbReference type="RefSeq" id="XP_003740732.1">
    <property type="nucleotide sequence ID" value="XM_003740684.2"/>
</dbReference>
<keyword evidence="1" id="KW-0175">Coiled coil</keyword>
<reference evidence="5" key="1">
    <citation type="submission" date="2025-08" db="UniProtKB">
        <authorList>
            <consortium name="RefSeq"/>
        </authorList>
    </citation>
    <scope>IDENTIFICATION</scope>
</reference>
<dbReference type="InterPro" id="IPR022091">
    <property type="entry name" value="TMF_TATA-bd"/>
</dbReference>
<feature type="compositionally biased region" description="Basic residues" evidence="2">
    <location>
        <begin position="55"/>
        <end position="66"/>
    </location>
</feature>
<feature type="compositionally biased region" description="Polar residues" evidence="2">
    <location>
        <begin position="660"/>
        <end position="670"/>
    </location>
</feature>
<evidence type="ECO:0000259" key="3">
    <source>
        <dbReference type="Pfam" id="PF12325"/>
    </source>
</evidence>
<protein>
    <submittedName>
        <fullName evidence="5">TATA element modulatory factor</fullName>
    </submittedName>
</protein>
<dbReference type="Proteomes" id="UP000694867">
    <property type="component" value="Unplaced"/>
</dbReference>
<dbReference type="AlphaFoldDB" id="A0AAJ6QQU7"/>
<name>A0AAJ6QQU7_9ACAR</name>
<evidence type="ECO:0000256" key="2">
    <source>
        <dbReference type="SAM" id="MobiDB-lite"/>
    </source>
</evidence>
<sequence>MSGWFDTKSFTSLAKSALSQAQKQLDKALEAVNDEESASDSSDIDPFDSSGWATRKPKLKKNKQSRTSKEELKAVDEKYGETLPEAKKVDPPPAGESKATTIDASPAAAVTSQVKASPDAIVGPITVQIRSQKTEGDEKDEGPMEENGIPPTEATPLMKISSDSVETTVQSDLDFSMLEETKDDFFRNPSSKSSSPVCRSDSSGGAPCMDIETAASSDIEIISAINSTPSEALNQDQSNLWESDVLSNALRELSGEMPGPTAMETLLHAREQKIMTLSSDNARLVEENEKLRQRVAQLEARNLESCRNSSEQVQQLLTEGDKLAKEVLEKSNMLKKLRAKEKEQNELLKKHTKTIDELNIQLDRLRKSMTQKDAQEKLHIGQIRELKAAKITAADLKCQLDQAKSRCSELESRNAKILMESKVMTASVELSAQDQFRSGIAELKAQHAEEVDHLKQKVLQLESSLKKAELIISQNEQHGNGLRQEVLSLQERNQELTESLSLATAPYVRELDKMKALCDSERKSFENEIVNLQRVVETLRQKLSDLEEKRNAAVSAKDEIEAKCRKLTEEVSSLENLVQEAKRSQAPVKIIDPATLEYIEVLKSQLVEREDAITKMNQAIELLKSKETSLQQKVLTLERSVEFEKQKSRLEALEPRPASPTISTRSSLGSSDFEKNENYSAFAGNVNSPSVLDNMSSQLKLKDGQMLQLRVELSQLKKSRDTLSDQMAEMSLELERYKEQEDELADVTEKYEALLQMYGELVEKSDELKLDLEEARNAYRVQIQDLTTRLRKANA</sequence>
<feature type="compositionally biased region" description="Basic and acidic residues" evidence="2">
    <location>
        <begin position="67"/>
        <end position="90"/>
    </location>
</feature>
<dbReference type="Pfam" id="PF12325">
    <property type="entry name" value="TMF_TATA_bd"/>
    <property type="match status" value="1"/>
</dbReference>
<organism evidence="4 5">
    <name type="scientific">Galendromus occidentalis</name>
    <name type="common">western predatory mite</name>
    <dbReference type="NCBI Taxonomy" id="34638"/>
    <lineage>
        <taxon>Eukaryota</taxon>
        <taxon>Metazoa</taxon>
        <taxon>Ecdysozoa</taxon>
        <taxon>Arthropoda</taxon>
        <taxon>Chelicerata</taxon>
        <taxon>Arachnida</taxon>
        <taxon>Acari</taxon>
        <taxon>Parasitiformes</taxon>
        <taxon>Mesostigmata</taxon>
        <taxon>Gamasina</taxon>
        <taxon>Phytoseioidea</taxon>
        <taxon>Phytoseiidae</taxon>
        <taxon>Typhlodrominae</taxon>
        <taxon>Galendromus</taxon>
    </lineage>
</organism>
<dbReference type="KEGG" id="goe:100897437"/>
<evidence type="ECO:0000313" key="5">
    <source>
        <dbReference type="RefSeq" id="XP_003740732.1"/>
    </source>
</evidence>
<keyword evidence="4" id="KW-1185">Reference proteome</keyword>
<proteinExistence type="predicted"/>
<gene>
    <name evidence="5" type="primary">LOC100897437</name>
</gene>
<feature type="region of interest" description="Disordered" evidence="2">
    <location>
        <begin position="21"/>
        <end position="162"/>
    </location>
</feature>
<evidence type="ECO:0000313" key="4">
    <source>
        <dbReference type="Proteomes" id="UP000694867"/>
    </source>
</evidence>
<feature type="domain" description="TATA element modulatory factor 1 TATA binding" evidence="3">
    <location>
        <begin position="685"/>
        <end position="786"/>
    </location>
</feature>
<dbReference type="GO" id="GO:0005794">
    <property type="term" value="C:Golgi apparatus"/>
    <property type="evidence" value="ECO:0007669"/>
    <property type="project" value="TreeGrafter"/>
</dbReference>
<dbReference type="GO" id="GO:0005783">
    <property type="term" value="C:endoplasmic reticulum"/>
    <property type="evidence" value="ECO:0007669"/>
    <property type="project" value="TreeGrafter"/>
</dbReference>
<feature type="compositionally biased region" description="Acidic residues" evidence="2">
    <location>
        <begin position="32"/>
        <end position="46"/>
    </location>
</feature>